<comment type="caution">
    <text evidence="2">The sequence shown here is derived from an EMBL/GenBank/DDBJ whole genome shotgun (WGS) entry which is preliminary data.</text>
</comment>
<keyword evidence="1" id="KW-0812">Transmembrane</keyword>
<dbReference type="AlphaFoldDB" id="A0A699HHG5"/>
<proteinExistence type="predicted"/>
<feature type="transmembrane region" description="Helical" evidence="1">
    <location>
        <begin position="20"/>
        <end position="37"/>
    </location>
</feature>
<protein>
    <submittedName>
        <fullName evidence="2">Uncharacterized protein</fullName>
    </submittedName>
</protein>
<keyword evidence="1" id="KW-0472">Membrane</keyword>
<dbReference type="EMBL" id="BKCJ010163617">
    <property type="protein sequence ID" value="GEY25413.1"/>
    <property type="molecule type" value="Genomic_DNA"/>
</dbReference>
<reference evidence="2" key="1">
    <citation type="journal article" date="2019" name="Sci. Rep.">
        <title>Draft genome of Tanacetum cinerariifolium, the natural source of mosquito coil.</title>
        <authorList>
            <person name="Yamashiro T."/>
            <person name="Shiraishi A."/>
            <person name="Satake H."/>
            <person name="Nakayama K."/>
        </authorList>
    </citation>
    <scope>NUCLEOTIDE SEQUENCE</scope>
</reference>
<name>A0A699HHG5_TANCI</name>
<evidence type="ECO:0000313" key="2">
    <source>
        <dbReference type="EMBL" id="GEY25413.1"/>
    </source>
</evidence>
<keyword evidence="1" id="KW-1133">Transmembrane helix</keyword>
<gene>
    <name evidence="2" type="ORF">Tci_397387</name>
</gene>
<accession>A0A699HHG5</accession>
<evidence type="ECO:0000256" key="1">
    <source>
        <dbReference type="SAM" id="Phobius"/>
    </source>
</evidence>
<sequence length="177" mass="18983">MVVGECHEPNSEGSGSAWKAYMNAMVAVLFLLVLLEYPNDCRQPLEYVGNVHKTFHGLAKGRYCLVLTGKVTGSLKEDSREKLEVEVTMVEEKGERSSSVSKNVWGEVKGMENKSSVGSKLMASGKECLDGWVRASGGEVKGSGVVFRVSRILLGVIPRDIMGENGGETLGVDGGAD</sequence>
<organism evidence="2">
    <name type="scientific">Tanacetum cinerariifolium</name>
    <name type="common">Dalmatian daisy</name>
    <name type="synonym">Chrysanthemum cinerariifolium</name>
    <dbReference type="NCBI Taxonomy" id="118510"/>
    <lineage>
        <taxon>Eukaryota</taxon>
        <taxon>Viridiplantae</taxon>
        <taxon>Streptophyta</taxon>
        <taxon>Embryophyta</taxon>
        <taxon>Tracheophyta</taxon>
        <taxon>Spermatophyta</taxon>
        <taxon>Magnoliopsida</taxon>
        <taxon>eudicotyledons</taxon>
        <taxon>Gunneridae</taxon>
        <taxon>Pentapetalae</taxon>
        <taxon>asterids</taxon>
        <taxon>campanulids</taxon>
        <taxon>Asterales</taxon>
        <taxon>Asteraceae</taxon>
        <taxon>Asteroideae</taxon>
        <taxon>Anthemideae</taxon>
        <taxon>Anthemidinae</taxon>
        <taxon>Tanacetum</taxon>
    </lineage>
</organism>